<sequence length="85" mass="8586">CPPAAQVRNTEAGSPAGTLTPRPAPVMTTAQTVKSGTAVSPQPVTGRTAVTVNRAGAVSALNDTGITQAVYQPAPTAPRLDCRMD</sequence>
<dbReference type="AlphaFoldDB" id="A0A0D8L766"/>
<protein>
    <submittedName>
        <fullName evidence="2">Uncharacterized protein</fullName>
    </submittedName>
</protein>
<accession>A0A0D8L766</accession>
<proteinExistence type="predicted"/>
<organism evidence="2 3">
    <name type="scientific">Morganella morganii</name>
    <name type="common">Proteus morganii</name>
    <dbReference type="NCBI Taxonomy" id="582"/>
    <lineage>
        <taxon>Bacteria</taxon>
        <taxon>Pseudomonadati</taxon>
        <taxon>Pseudomonadota</taxon>
        <taxon>Gammaproteobacteria</taxon>
        <taxon>Enterobacterales</taxon>
        <taxon>Morganellaceae</taxon>
        <taxon>Morganella</taxon>
    </lineage>
</organism>
<name>A0A0D8L766_MORMO</name>
<feature type="region of interest" description="Disordered" evidence="1">
    <location>
        <begin position="1"/>
        <end position="24"/>
    </location>
</feature>
<evidence type="ECO:0000313" key="2">
    <source>
        <dbReference type="EMBL" id="KJF76613.1"/>
    </source>
</evidence>
<dbReference type="PATRIC" id="fig|582.24.peg.5635"/>
<feature type="non-terminal residue" evidence="2">
    <location>
        <position position="1"/>
    </location>
</feature>
<dbReference type="Proteomes" id="UP000032582">
    <property type="component" value="Unassembled WGS sequence"/>
</dbReference>
<dbReference type="EMBL" id="JZSH01000284">
    <property type="protein sequence ID" value="KJF76613.1"/>
    <property type="molecule type" value="Genomic_DNA"/>
</dbReference>
<reference evidence="2 3" key="1">
    <citation type="submission" date="2015-02" db="EMBL/GenBank/DDBJ databases">
        <title>Whole genome shotgun sequencing of cultured foodborne pathogen.</title>
        <authorList>
            <person name="Timme R."/>
            <person name="Allard M.W."/>
            <person name="Strain E."/>
            <person name="Evans P.S."/>
            <person name="Brown E."/>
        </authorList>
    </citation>
    <scope>NUCLEOTIDE SEQUENCE [LARGE SCALE GENOMIC DNA]</scope>
    <source>
        <strain evidence="2 3">GCSL-TSO-24</strain>
    </source>
</reference>
<gene>
    <name evidence="2" type="ORF">UA45_17680</name>
</gene>
<evidence type="ECO:0000313" key="3">
    <source>
        <dbReference type="Proteomes" id="UP000032582"/>
    </source>
</evidence>
<evidence type="ECO:0000256" key="1">
    <source>
        <dbReference type="SAM" id="MobiDB-lite"/>
    </source>
</evidence>
<comment type="caution">
    <text evidence="2">The sequence shown here is derived from an EMBL/GenBank/DDBJ whole genome shotgun (WGS) entry which is preliminary data.</text>
</comment>